<keyword evidence="1" id="KW-0732">Signal</keyword>
<evidence type="ECO:0000313" key="2">
    <source>
        <dbReference type="EMBL" id="GIE94204.1"/>
    </source>
</evidence>
<sequence length="181" mass="19609">MRVSRRLAALVSAGGLLALGGCSPEPNPFLAVVLVDDRPTLVVANCALNRVESVTLWEIDRDASPAPATEPGPPPYPDWRVWAPVPPASRGALPASLPDAPARLELLGPPPPGWQAGADNSLREFREDREYHVFASSRTAAVDFTLARLRQLKAGEVLSAVNYDERVESEEDFQKRAGKFC</sequence>
<dbReference type="EMBL" id="BOMV01000011">
    <property type="protein sequence ID" value="GIE94204.1"/>
    <property type="molecule type" value="Genomic_DNA"/>
</dbReference>
<feature type="signal peptide" evidence="1">
    <location>
        <begin position="1"/>
        <end position="18"/>
    </location>
</feature>
<comment type="caution">
    <text evidence="2">The sequence shown here is derived from an EMBL/GenBank/DDBJ whole genome shotgun (WGS) entry which is preliminary data.</text>
</comment>
<proteinExistence type="predicted"/>
<gene>
    <name evidence="2" type="ORF">Ari01nite_16690</name>
</gene>
<dbReference type="Proteomes" id="UP000636960">
    <property type="component" value="Unassembled WGS sequence"/>
</dbReference>
<evidence type="ECO:0000313" key="3">
    <source>
        <dbReference type="Proteomes" id="UP000636960"/>
    </source>
</evidence>
<feature type="chain" id="PRO_5038983979" evidence="1">
    <location>
        <begin position="19"/>
        <end position="181"/>
    </location>
</feature>
<organism evidence="2 3">
    <name type="scientific">Paractinoplanes rishiriensis</name>
    <dbReference type="NCBI Taxonomy" id="1050105"/>
    <lineage>
        <taxon>Bacteria</taxon>
        <taxon>Bacillati</taxon>
        <taxon>Actinomycetota</taxon>
        <taxon>Actinomycetes</taxon>
        <taxon>Micromonosporales</taxon>
        <taxon>Micromonosporaceae</taxon>
        <taxon>Paractinoplanes</taxon>
    </lineage>
</organism>
<name>A0A919JVU5_9ACTN</name>
<protein>
    <submittedName>
        <fullName evidence="2">Uncharacterized protein</fullName>
    </submittedName>
</protein>
<accession>A0A919JVU5</accession>
<reference evidence="2" key="1">
    <citation type="submission" date="2021-01" db="EMBL/GenBank/DDBJ databases">
        <title>Whole genome shotgun sequence of Actinoplanes rishiriensis NBRC 108556.</title>
        <authorList>
            <person name="Komaki H."/>
            <person name="Tamura T."/>
        </authorList>
    </citation>
    <scope>NUCLEOTIDE SEQUENCE</scope>
    <source>
        <strain evidence="2">NBRC 108556</strain>
    </source>
</reference>
<dbReference type="AlphaFoldDB" id="A0A919JVU5"/>
<keyword evidence="3" id="KW-1185">Reference proteome</keyword>
<evidence type="ECO:0000256" key="1">
    <source>
        <dbReference type="SAM" id="SignalP"/>
    </source>
</evidence>
<dbReference type="PROSITE" id="PS51257">
    <property type="entry name" value="PROKAR_LIPOPROTEIN"/>
    <property type="match status" value="1"/>
</dbReference>